<dbReference type="InterPro" id="IPR052817">
    <property type="entry name" value="MIT_domain_contain_protein1"/>
</dbReference>
<dbReference type="SUPFAM" id="SSF116846">
    <property type="entry name" value="MIT domain"/>
    <property type="match status" value="1"/>
</dbReference>
<evidence type="ECO:0000259" key="1">
    <source>
        <dbReference type="SMART" id="SM00745"/>
    </source>
</evidence>
<dbReference type="Pfam" id="PF16565">
    <property type="entry name" value="MIT_C"/>
    <property type="match status" value="1"/>
</dbReference>
<gene>
    <name evidence="2" type="ORF">JTE90_027219</name>
</gene>
<dbReference type="EMBL" id="JAFNEN010000701">
    <property type="protein sequence ID" value="KAG8178350.1"/>
    <property type="molecule type" value="Genomic_DNA"/>
</dbReference>
<comment type="caution">
    <text evidence="2">The sequence shown here is derived from an EMBL/GenBank/DDBJ whole genome shotgun (WGS) entry which is preliminary data.</text>
</comment>
<dbReference type="SMART" id="SM00745">
    <property type="entry name" value="MIT"/>
    <property type="match status" value="1"/>
</dbReference>
<dbReference type="Proteomes" id="UP000827092">
    <property type="component" value="Unassembled WGS sequence"/>
</dbReference>
<dbReference type="AlphaFoldDB" id="A0AAV6U2D4"/>
<dbReference type="PANTHER" id="PTHR21222:SF1">
    <property type="entry name" value="MIT DOMAIN-CONTAINING PROTEIN 1"/>
    <property type="match status" value="1"/>
</dbReference>
<dbReference type="InterPro" id="IPR032341">
    <property type="entry name" value="MITD1_C"/>
</dbReference>
<organism evidence="2 3">
    <name type="scientific">Oedothorax gibbosus</name>
    <dbReference type="NCBI Taxonomy" id="931172"/>
    <lineage>
        <taxon>Eukaryota</taxon>
        <taxon>Metazoa</taxon>
        <taxon>Ecdysozoa</taxon>
        <taxon>Arthropoda</taxon>
        <taxon>Chelicerata</taxon>
        <taxon>Arachnida</taxon>
        <taxon>Araneae</taxon>
        <taxon>Araneomorphae</taxon>
        <taxon>Entelegynae</taxon>
        <taxon>Araneoidea</taxon>
        <taxon>Linyphiidae</taxon>
        <taxon>Erigoninae</taxon>
        <taxon>Oedothorax</taxon>
    </lineage>
</organism>
<proteinExistence type="predicted"/>
<dbReference type="InterPro" id="IPR036181">
    <property type="entry name" value="MIT_dom_sf"/>
</dbReference>
<evidence type="ECO:0000313" key="3">
    <source>
        <dbReference type="Proteomes" id="UP000827092"/>
    </source>
</evidence>
<accession>A0AAV6U2D4</accession>
<dbReference type="PANTHER" id="PTHR21222">
    <property type="entry name" value="MIT DOMAIN-CONTAINING PROTEIN 1"/>
    <property type="match status" value="1"/>
</dbReference>
<dbReference type="Pfam" id="PF04212">
    <property type="entry name" value="MIT"/>
    <property type="match status" value="1"/>
</dbReference>
<reference evidence="2 3" key="1">
    <citation type="journal article" date="2022" name="Nat. Ecol. Evol.">
        <title>A masculinizing supergene underlies an exaggerated male reproductive morph in a spider.</title>
        <authorList>
            <person name="Hendrickx F."/>
            <person name="De Corte Z."/>
            <person name="Sonet G."/>
            <person name="Van Belleghem S.M."/>
            <person name="Kostlbacher S."/>
            <person name="Vangestel C."/>
        </authorList>
    </citation>
    <scope>NUCLEOTIDE SEQUENCE [LARGE SCALE GENOMIC DNA]</scope>
    <source>
        <strain evidence="2">W744_W776</strain>
    </source>
</reference>
<name>A0AAV6U2D4_9ARAC</name>
<protein>
    <recommendedName>
        <fullName evidence="1">MIT domain-containing protein</fullName>
    </recommendedName>
</protein>
<dbReference type="InterPro" id="IPR007330">
    <property type="entry name" value="MIT_dom"/>
</dbReference>
<keyword evidence="3" id="KW-1185">Reference proteome</keyword>
<evidence type="ECO:0000313" key="2">
    <source>
        <dbReference type="EMBL" id="KAG8178350.1"/>
    </source>
</evidence>
<dbReference type="Gene3D" id="3.30.870.30">
    <property type="entry name" value="MITD, C-terminal phospholipase D-like domain"/>
    <property type="match status" value="1"/>
</dbReference>
<sequence length="247" mass="28357">MCAKKNENVLEGLEQAAIQVIGRAIAFDSDGRYQTALASYQEGIQLFLDVIKNTNDKKKLDILRQKTTEYITRAEKVKEKVQELKDSGNYHEQIHIPNDSSGFSYESIFGKYLGKDVTKVEIDDPYIRTVHQAYNFLSFCELLVKCCPNLREIKLETGVNKQDEIGQKGRLQAIGNSLRTHNVTLIVEYSDSLHDREVRFDNGWIVKIGRGLDFFKPVNKFTIGFSNQSLRLCHETNVDIFFHQTDK</sequence>
<feature type="domain" description="MIT" evidence="1">
    <location>
        <begin position="10"/>
        <end position="88"/>
    </location>
</feature>
<dbReference type="Gene3D" id="1.20.58.80">
    <property type="entry name" value="Phosphotransferase system, lactose/cellobiose-type IIA subunit"/>
    <property type="match status" value="1"/>
</dbReference>
<dbReference type="InterPro" id="IPR038113">
    <property type="entry name" value="MITD1_C_sf"/>
</dbReference>